<feature type="compositionally biased region" description="Polar residues" evidence="4">
    <location>
        <begin position="1"/>
        <end position="11"/>
    </location>
</feature>
<dbReference type="Pfam" id="PF02575">
    <property type="entry name" value="YbaB_DNA_bd"/>
    <property type="match status" value="1"/>
</dbReference>
<keyword evidence="1 2" id="KW-0238">DNA-binding</keyword>
<dbReference type="SUPFAM" id="SSF82607">
    <property type="entry name" value="YbaB-like"/>
    <property type="match status" value="1"/>
</dbReference>
<keyword evidence="3" id="KW-0175">Coiled coil</keyword>
<dbReference type="PANTHER" id="PTHR33449:SF1">
    <property type="entry name" value="NUCLEOID-ASSOCIATED PROTEIN YBAB"/>
    <property type="match status" value="1"/>
</dbReference>
<feature type="coiled-coil region" evidence="3">
    <location>
        <begin position="28"/>
        <end position="55"/>
    </location>
</feature>
<comment type="function">
    <text evidence="2">Binds to DNA and alters its conformation. May be involved in regulation of gene expression, nucleoid organization and DNA protection.</text>
</comment>
<dbReference type="KEGG" id="deo:CAY53_04355"/>
<sequence>MPPPWTASTATCRRKTTNNPKRGPIMDMMNLMKQAQQLQQNLKSMQEELADREVTGTAGAGMVTATFNGRIELVGLHIDPELITPANARMLGDLLSAAVNDGLGKAKDMAKSEMGRLTGGINIPGLF</sequence>
<organism evidence="5 6">
    <name type="scientific">Desulfobulbus oralis</name>
    <dbReference type="NCBI Taxonomy" id="1986146"/>
    <lineage>
        <taxon>Bacteria</taxon>
        <taxon>Pseudomonadati</taxon>
        <taxon>Thermodesulfobacteriota</taxon>
        <taxon>Desulfobulbia</taxon>
        <taxon>Desulfobulbales</taxon>
        <taxon>Desulfobulbaceae</taxon>
        <taxon>Desulfobulbus</taxon>
    </lineage>
</organism>
<dbReference type="EMBL" id="CP021255">
    <property type="protein sequence ID" value="AVD70810.1"/>
    <property type="molecule type" value="Genomic_DNA"/>
</dbReference>
<dbReference type="InterPro" id="IPR004401">
    <property type="entry name" value="YbaB/EbfC"/>
</dbReference>
<dbReference type="AlphaFoldDB" id="A0A2L1GM92"/>
<proteinExistence type="inferred from homology"/>
<dbReference type="OrthoDB" id="9803080at2"/>
<protein>
    <recommendedName>
        <fullName evidence="2">Nucleoid-associated protein CAY53_04355</fullName>
    </recommendedName>
</protein>
<feature type="region of interest" description="Disordered" evidence="4">
    <location>
        <begin position="1"/>
        <end position="22"/>
    </location>
</feature>
<dbReference type="InterPro" id="IPR036894">
    <property type="entry name" value="YbaB-like_sf"/>
</dbReference>
<comment type="similarity">
    <text evidence="2">Belongs to the YbaB/EbfC family.</text>
</comment>
<dbReference type="HAMAP" id="MF_00274">
    <property type="entry name" value="DNA_YbaB_EbfC"/>
    <property type="match status" value="1"/>
</dbReference>
<name>A0A2L1GM92_9BACT</name>
<dbReference type="PANTHER" id="PTHR33449">
    <property type="entry name" value="NUCLEOID-ASSOCIATED PROTEIN YBAB"/>
    <property type="match status" value="1"/>
</dbReference>
<dbReference type="GO" id="GO:0043590">
    <property type="term" value="C:bacterial nucleoid"/>
    <property type="evidence" value="ECO:0007669"/>
    <property type="project" value="UniProtKB-UniRule"/>
</dbReference>
<evidence type="ECO:0000313" key="6">
    <source>
        <dbReference type="Proteomes" id="UP000239867"/>
    </source>
</evidence>
<dbReference type="Proteomes" id="UP000239867">
    <property type="component" value="Chromosome"/>
</dbReference>
<gene>
    <name evidence="5" type="ORF">CAY53_04355</name>
</gene>
<keyword evidence="2" id="KW-0963">Cytoplasm</keyword>
<evidence type="ECO:0000256" key="4">
    <source>
        <dbReference type="SAM" id="MobiDB-lite"/>
    </source>
</evidence>
<keyword evidence="6" id="KW-1185">Reference proteome</keyword>
<accession>A0A2L1GM92</accession>
<comment type="subunit">
    <text evidence="2">Homodimer.</text>
</comment>
<dbReference type="GO" id="GO:0003677">
    <property type="term" value="F:DNA binding"/>
    <property type="evidence" value="ECO:0007669"/>
    <property type="project" value="UniProtKB-UniRule"/>
</dbReference>
<evidence type="ECO:0000256" key="1">
    <source>
        <dbReference type="ARBA" id="ARBA00023125"/>
    </source>
</evidence>
<dbReference type="PIRSF" id="PIRSF004555">
    <property type="entry name" value="UCP004555"/>
    <property type="match status" value="1"/>
</dbReference>
<evidence type="ECO:0000256" key="2">
    <source>
        <dbReference type="HAMAP-Rule" id="MF_00274"/>
    </source>
</evidence>
<reference evidence="5 6" key="1">
    <citation type="journal article" date="2018" name="MBio">
        <title>Insights into the evolution of host association through the isolation and characterization of a novel human periodontal pathobiont, Desulfobulbus oralis.</title>
        <authorList>
            <person name="Cross K.L."/>
            <person name="Chirania P."/>
            <person name="Xiong W."/>
            <person name="Beall C.J."/>
            <person name="Elkins J.G."/>
            <person name="Giannone R.J."/>
            <person name="Griffen A.L."/>
            <person name="Guss A.M."/>
            <person name="Hettich R.L."/>
            <person name="Joshi S.S."/>
            <person name="Mokrzan E.M."/>
            <person name="Martin R.K."/>
            <person name="Zhulin I.B."/>
            <person name="Leys E.J."/>
            <person name="Podar M."/>
        </authorList>
    </citation>
    <scope>NUCLEOTIDE SEQUENCE [LARGE SCALE GENOMIC DNA]</scope>
    <source>
        <strain evidence="5 6">ORNL</strain>
    </source>
</reference>
<evidence type="ECO:0000313" key="5">
    <source>
        <dbReference type="EMBL" id="AVD70810.1"/>
    </source>
</evidence>
<dbReference type="Gene3D" id="3.30.1310.10">
    <property type="entry name" value="Nucleoid-associated protein YbaB-like domain"/>
    <property type="match status" value="1"/>
</dbReference>
<dbReference type="NCBIfam" id="TIGR00103">
    <property type="entry name" value="DNA_YbaB_EbfC"/>
    <property type="match status" value="1"/>
</dbReference>
<dbReference type="GO" id="GO:0005829">
    <property type="term" value="C:cytosol"/>
    <property type="evidence" value="ECO:0007669"/>
    <property type="project" value="TreeGrafter"/>
</dbReference>
<comment type="subcellular location">
    <subcellularLocation>
        <location evidence="2">Cytoplasm</location>
        <location evidence="2">Nucleoid</location>
    </subcellularLocation>
</comment>
<evidence type="ECO:0000256" key="3">
    <source>
        <dbReference type="SAM" id="Coils"/>
    </source>
</evidence>